<sequence length="49" mass="5445">QAYAGHCLHQAKPFLQSGKMIKDGPKLILSTDGMFIADHIITAMFLEKE</sequence>
<organism evidence="1">
    <name type="scientific">marine sediment metagenome</name>
    <dbReference type="NCBI Taxonomy" id="412755"/>
    <lineage>
        <taxon>unclassified sequences</taxon>
        <taxon>metagenomes</taxon>
        <taxon>ecological metagenomes</taxon>
    </lineage>
</organism>
<protein>
    <submittedName>
        <fullName evidence="1">Uncharacterized protein</fullName>
    </submittedName>
</protein>
<reference evidence="1" key="1">
    <citation type="journal article" date="2014" name="Front. Microbiol.">
        <title>High frequency of phylogenetically diverse reductive dehalogenase-homologous genes in deep subseafloor sedimentary metagenomes.</title>
        <authorList>
            <person name="Kawai M."/>
            <person name="Futagami T."/>
            <person name="Toyoda A."/>
            <person name="Takaki Y."/>
            <person name="Nishi S."/>
            <person name="Hori S."/>
            <person name="Arai W."/>
            <person name="Tsubouchi T."/>
            <person name="Morono Y."/>
            <person name="Uchiyama I."/>
            <person name="Ito T."/>
            <person name="Fujiyama A."/>
            <person name="Inagaki F."/>
            <person name="Takami H."/>
        </authorList>
    </citation>
    <scope>NUCLEOTIDE SEQUENCE</scope>
    <source>
        <strain evidence="1">Expedition CK06-06</strain>
    </source>
</reference>
<dbReference type="AlphaFoldDB" id="X1MD53"/>
<dbReference type="EMBL" id="BARV01010768">
    <property type="protein sequence ID" value="GAI15996.1"/>
    <property type="molecule type" value="Genomic_DNA"/>
</dbReference>
<feature type="non-terminal residue" evidence="1">
    <location>
        <position position="1"/>
    </location>
</feature>
<gene>
    <name evidence="1" type="ORF">S06H3_20718</name>
</gene>
<proteinExistence type="predicted"/>
<comment type="caution">
    <text evidence="1">The sequence shown here is derived from an EMBL/GenBank/DDBJ whole genome shotgun (WGS) entry which is preliminary data.</text>
</comment>
<evidence type="ECO:0000313" key="1">
    <source>
        <dbReference type="EMBL" id="GAI15996.1"/>
    </source>
</evidence>
<name>X1MD53_9ZZZZ</name>
<accession>X1MD53</accession>